<dbReference type="Proteomes" id="UP000292052">
    <property type="component" value="Unassembled WGS sequence"/>
</dbReference>
<dbReference type="OrthoDB" id="10011262at2759"/>
<name>A0A482W8J7_ASBVE</name>
<proteinExistence type="predicted"/>
<feature type="transmembrane region" description="Helical" evidence="1">
    <location>
        <begin position="26"/>
        <end position="48"/>
    </location>
</feature>
<dbReference type="AlphaFoldDB" id="A0A482W8J7"/>
<reference evidence="2 3" key="1">
    <citation type="submission" date="2017-03" db="EMBL/GenBank/DDBJ databases">
        <title>Genome of the blue death feigning beetle - Asbolus verrucosus.</title>
        <authorList>
            <person name="Rider S.D."/>
        </authorList>
    </citation>
    <scope>NUCLEOTIDE SEQUENCE [LARGE SCALE GENOMIC DNA]</scope>
    <source>
        <strain evidence="2">Butters</strain>
        <tissue evidence="2">Head and leg muscle</tissue>
    </source>
</reference>
<comment type="caution">
    <text evidence="2">The sequence shown here is derived from an EMBL/GenBank/DDBJ whole genome shotgun (WGS) entry which is preliminary data.</text>
</comment>
<dbReference type="Gene3D" id="1.20.1070.10">
    <property type="entry name" value="Rhodopsin 7-helix transmembrane proteins"/>
    <property type="match status" value="1"/>
</dbReference>
<protein>
    <submittedName>
        <fullName evidence="2">Uncharacterized protein</fullName>
    </submittedName>
</protein>
<keyword evidence="1" id="KW-0472">Membrane</keyword>
<dbReference type="EMBL" id="QDEB01020489">
    <property type="protein sequence ID" value="RZC41069.1"/>
    <property type="molecule type" value="Genomic_DNA"/>
</dbReference>
<keyword evidence="1" id="KW-0812">Transmembrane</keyword>
<keyword evidence="3" id="KW-1185">Reference proteome</keyword>
<sequence length="66" mass="7823">MVTLDRILYLANPLTRRKPKLCHAYVARRIMVVCFIVSAAMNIPYFFIFESDEQGQVRTRAFYYSK</sequence>
<keyword evidence="1" id="KW-1133">Transmembrane helix</keyword>
<evidence type="ECO:0000313" key="2">
    <source>
        <dbReference type="EMBL" id="RZC41069.1"/>
    </source>
</evidence>
<evidence type="ECO:0000313" key="3">
    <source>
        <dbReference type="Proteomes" id="UP000292052"/>
    </source>
</evidence>
<evidence type="ECO:0000256" key="1">
    <source>
        <dbReference type="SAM" id="Phobius"/>
    </source>
</evidence>
<accession>A0A482W8J7</accession>
<gene>
    <name evidence="2" type="ORF">BDFB_003664</name>
</gene>
<organism evidence="2 3">
    <name type="scientific">Asbolus verrucosus</name>
    <name type="common">Desert ironclad beetle</name>
    <dbReference type="NCBI Taxonomy" id="1661398"/>
    <lineage>
        <taxon>Eukaryota</taxon>
        <taxon>Metazoa</taxon>
        <taxon>Ecdysozoa</taxon>
        <taxon>Arthropoda</taxon>
        <taxon>Hexapoda</taxon>
        <taxon>Insecta</taxon>
        <taxon>Pterygota</taxon>
        <taxon>Neoptera</taxon>
        <taxon>Endopterygota</taxon>
        <taxon>Coleoptera</taxon>
        <taxon>Polyphaga</taxon>
        <taxon>Cucujiformia</taxon>
        <taxon>Tenebrionidae</taxon>
        <taxon>Pimeliinae</taxon>
        <taxon>Asbolus</taxon>
    </lineage>
</organism>